<dbReference type="Gene3D" id="3.40.190.10">
    <property type="entry name" value="Periplasmic binding protein-like II"/>
    <property type="match status" value="2"/>
</dbReference>
<keyword evidence="3" id="KW-1185">Reference proteome</keyword>
<feature type="signal peptide" evidence="1">
    <location>
        <begin position="1"/>
        <end position="17"/>
    </location>
</feature>
<dbReference type="STRING" id="1000565.METUNv1_00685"/>
<dbReference type="EMBL" id="AFHG01000030">
    <property type="protein sequence ID" value="EGK72856.1"/>
    <property type="molecule type" value="Genomic_DNA"/>
</dbReference>
<proteinExistence type="predicted"/>
<feature type="chain" id="PRO_5003327123" evidence="1">
    <location>
        <begin position="18"/>
        <end position="301"/>
    </location>
</feature>
<dbReference type="eggNOG" id="COG3221">
    <property type="taxonomic scope" value="Bacteria"/>
</dbReference>
<dbReference type="PANTHER" id="PTHR35841">
    <property type="entry name" value="PHOSPHONATES-BINDING PERIPLASMIC PROTEIN"/>
    <property type="match status" value="1"/>
</dbReference>
<sequence length="301" mass="32714">MHTLCKALLWCAACVLAGCSDGGPKVILPQYASPASAEPAHVLILGIHPLHNPGRLDAMYGPLVAAVSDAVPGVTLRLEASRDYAEYERKLRDGRFDLALPNPYQTVVAAAAQYRVFGKVARDDDFRGLIIRRRDSAVSQPSDLRGAAFSCPARTAVAACMLPLLWLQQNGLDVRRDLEVREVGSQESSILNVVQGRVAAGATWPPPWRAFQKDYPELAAQVEVLWQTDTLPNNSLMARRDLDEALVSQVAQALFELSSTPAGQALLERAEIAGFEPANALTYAPVGVMLDRYRTAIGELR</sequence>
<keyword evidence="1" id="KW-0732">Signal</keyword>
<organism evidence="2 3">
    <name type="scientific">Methyloversatilis universalis (strain ATCC BAA-1314 / DSM 25237 / JCM 13912 / CCUG 52030 / FAM5)</name>
    <dbReference type="NCBI Taxonomy" id="1000565"/>
    <lineage>
        <taxon>Bacteria</taxon>
        <taxon>Pseudomonadati</taxon>
        <taxon>Pseudomonadota</taxon>
        <taxon>Betaproteobacteria</taxon>
        <taxon>Nitrosomonadales</taxon>
        <taxon>Sterolibacteriaceae</taxon>
        <taxon>Methyloversatilis</taxon>
    </lineage>
</organism>
<evidence type="ECO:0000313" key="2">
    <source>
        <dbReference type="EMBL" id="EGK72856.1"/>
    </source>
</evidence>
<dbReference type="PANTHER" id="PTHR35841:SF1">
    <property type="entry name" value="PHOSPHONATES-BINDING PERIPLASMIC PROTEIN"/>
    <property type="match status" value="1"/>
</dbReference>
<evidence type="ECO:0000313" key="3">
    <source>
        <dbReference type="Proteomes" id="UP000005019"/>
    </source>
</evidence>
<name>F5R965_METUF</name>
<protein>
    <submittedName>
        <fullName evidence="2">Phosphonate ABC transporter, periplasmic phosphonate-binding protein</fullName>
    </submittedName>
</protein>
<dbReference type="RefSeq" id="WP_008058827.1">
    <property type="nucleotide sequence ID" value="NZ_AFHG01000030.1"/>
</dbReference>
<dbReference type="SUPFAM" id="SSF53850">
    <property type="entry name" value="Periplasmic binding protein-like II"/>
    <property type="match status" value="1"/>
</dbReference>
<gene>
    <name evidence="2" type="ORF">METUNv1_00685</name>
</gene>
<reference evidence="2 3" key="1">
    <citation type="journal article" date="2011" name="J. Bacteriol.">
        <title>Genome sequence of Methyloversatilis universalis FAM5T, a methylotrophic representative of the order Rhodocyclales.</title>
        <authorList>
            <person name="Kittichotirat W."/>
            <person name="Good N.M."/>
            <person name="Hall R."/>
            <person name="Bringel F."/>
            <person name="Lajus A."/>
            <person name="Medigue C."/>
            <person name="Smalley N.E."/>
            <person name="Beck D."/>
            <person name="Bumgarner R."/>
            <person name="Vuilleumier S."/>
            <person name="Kalyuzhnaya M.G."/>
        </authorList>
    </citation>
    <scope>NUCLEOTIDE SEQUENCE [LARGE SCALE GENOMIC DNA]</scope>
    <source>
        <strain evidence="3">ATCC BAA-1314 / JCM 13912 / FAM5</strain>
    </source>
</reference>
<dbReference type="Proteomes" id="UP000005019">
    <property type="component" value="Unassembled WGS sequence"/>
</dbReference>
<accession>F5R965</accession>
<dbReference type="PROSITE" id="PS51257">
    <property type="entry name" value="PROKAR_LIPOPROTEIN"/>
    <property type="match status" value="1"/>
</dbReference>
<dbReference type="Pfam" id="PF12974">
    <property type="entry name" value="Phosphonate-bd"/>
    <property type="match status" value="1"/>
</dbReference>
<comment type="caution">
    <text evidence="2">The sequence shown here is derived from an EMBL/GenBank/DDBJ whole genome shotgun (WGS) entry which is preliminary data.</text>
</comment>
<dbReference type="AlphaFoldDB" id="F5R965"/>
<evidence type="ECO:0000256" key="1">
    <source>
        <dbReference type="SAM" id="SignalP"/>
    </source>
</evidence>